<dbReference type="RefSeq" id="WP_341428172.1">
    <property type="nucleotide sequence ID" value="NZ_JBBUTG010000021.1"/>
</dbReference>
<keyword evidence="2" id="KW-0808">Transferase</keyword>
<organism evidence="2 3">
    <name type="scientific">Ideonella lacteola</name>
    <dbReference type="NCBI Taxonomy" id="2984193"/>
    <lineage>
        <taxon>Bacteria</taxon>
        <taxon>Pseudomonadati</taxon>
        <taxon>Pseudomonadota</taxon>
        <taxon>Betaproteobacteria</taxon>
        <taxon>Burkholderiales</taxon>
        <taxon>Sphaerotilaceae</taxon>
        <taxon>Ideonella</taxon>
    </lineage>
</organism>
<keyword evidence="3" id="KW-1185">Reference proteome</keyword>
<dbReference type="Gene3D" id="3.40.630.30">
    <property type="match status" value="1"/>
</dbReference>
<dbReference type="SUPFAM" id="SSF55729">
    <property type="entry name" value="Acyl-CoA N-acyltransferases (Nat)"/>
    <property type="match status" value="1"/>
</dbReference>
<evidence type="ECO:0000313" key="3">
    <source>
        <dbReference type="Proteomes" id="UP001371218"/>
    </source>
</evidence>
<sequence>MQIHWDWFRFDGFSTQTLYEVLHLRQRVFVVEQNCPYLDCDGLDQQSWHLLGRAADGPHQGELLLYLRVVDPGLKYAEPSIGRVISDERLRGSGMGRVLMAEAVRRCDEAYPGQPNRISAQAHLAKFYGGFGFEPVGEPYLEDNIPHQEMLRRP</sequence>
<protein>
    <submittedName>
        <fullName evidence="2">GNAT family N-acetyltransferase</fullName>
        <ecNumber evidence="2">2.3.1.-</ecNumber>
    </submittedName>
</protein>
<dbReference type="InterPro" id="IPR000182">
    <property type="entry name" value="GNAT_dom"/>
</dbReference>
<proteinExistence type="predicted"/>
<dbReference type="InterPro" id="IPR016181">
    <property type="entry name" value="Acyl_CoA_acyltransferase"/>
</dbReference>
<accession>A0ABU9BUU3</accession>
<dbReference type="EC" id="2.3.1.-" evidence="2"/>
<dbReference type="PROSITE" id="PS51186">
    <property type="entry name" value="GNAT"/>
    <property type="match status" value="1"/>
</dbReference>
<name>A0ABU9BUU3_9BURK</name>
<keyword evidence="2" id="KW-0012">Acyltransferase</keyword>
<feature type="domain" description="N-acetyltransferase" evidence="1">
    <location>
        <begin position="8"/>
        <end position="154"/>
    </location>
</feature>
<gene>
    <name evidence="2" type="ORF">AACH06_23235</name>
</gene>
<evidence type="ECO:0000313" key="2">
    <source>
        <dbReference type="EMBL" id="MEK8033747.1"/>
    </source>
</evidence>
<dbReference type="Proteomes" id="UP001371218">
    <property type="component" value="Unassembled WGS sequence"/>
</dbReference>
<comment type="caution">
    <text evidence="2">The sequence shown here is derived from an EMBL/GenBank/DDBJ whole genome shotgun (WGS) entry which is preliminary data.</text>
</comment>
<evidence type="ECO:0000259" key="1">
    <source>
        <dbReference type="PROSITE" id="PS51186"/>
    </source>
</evidence>
<dbReference type="GO" id="GO:0016746">
    <property type="term" value="F:acyltransferase activity"/>
    <property type="evidence" value="ECO:0007669"/>
    <property type="project" value="UniProtKB-KW"/>
</dbReference>
<dbReference type="Pfam" id="PF13673">
    <property type="entry name" value="Acetyltransf_10"/>
    <property type="match status" value="1"/>
</dbReference>
<dbReference type="EMBL" id="JBBUTG010000021">
    <property type="protein sequence ID" value="MEK8033747.1"/>
    <property type="molecule type" value="Genomic_DNA"/>
</dbReference>
<reference evidence="2 3" key="1">
    <citation type="submission" date="2024-04" db="EMBL/GenBank/DDBJ databases">
        <title>Novel species of the genus Ideonella isolated from streams.</title>
        <authorList>
            <person name="Lu H."/>
        </authorList>
    </citation>
    <scope>NUCLEOTIDE SEQUENCE [LARGE SCALE GENOMIC DNA]</scope>
    <source>
        <strain evidence="2 3">DXS29W</strain>
    </source>
</reference>